<gene>
    <name evidence="1" type="ORF">WMSIL1_LOCUS215</name>
</gene>
<proteinExistence type="predicted"/>
<reference evidence="1 2" key="1">
    <citation type="submission" date="2019-07" db="EMBL/GenBank/DDBJ databases">
        <authorList>
            <person name="Jastrzebski P J."/>
            <person name="Paukszto L."/>
            <person name="Jastrzebski P J."/>
        </authorList>
    </citation>
    <scope>NUCLEOTIDE SEQUENCE [LARGE SCALE GENOMIC DNA]</scope>
    <source>
        <strain evidence="1 2">WMS-il1</strain>
    </source>
</reference>
<organism evidence="1 2">
    <name type="scientific">Hymenolepis diminuta</name>
    <name type="common">Rat tapeworm</name>
    <dbReference type="NCBI Taxonomy" id="6216"/>
    <lineage>
        <taxon>Eukaryota</taxon>
        <taxon>Metazoa</taxon>
        <taxon>Spiralia</taxon>
        <taxon>Lophotrochozoa</taxon>
        <taxon>Platyhelminthes</taxon>
        <taxon>Cestoda</taxon>
        <taxon>Eucestoda</taxon>
        <taxon>Cyclophyllidea</taxon>
        <taxon>Hymenolepididae</taxon>
        <taxon>Hymenolepis</taxon>
    </lineage>
</organism>
<dbReference type="Proteomes" id="UP000321570">
    <property type="component" value="Unassembled WGS sequence"/>
</dbReference>
<evidence type="ECO:0000313" key="1">
    <source>
        <dbReference type="EMBL" id="VUZ38814.1"/>
    </source>
</evidence>
<dbReference type="AlphaFoldDB" id="A0A564XWY2"/>
<accession>A0A564XWY2</accession>
<dbReference type="EMBL" id="CABIJS010000007">
    <property type="protein sequence ID" value="VUZ38814.1"/>
    <property type="molecule type" value="Genomic_DNA"/>
</dbReference>
<name>A0A564XWY2_HYMDI</name>
<feature type="non-terminal residue" evidence="1">
    <location>
        <position position="96"/>
    </location>
</feature>
<sequence length="96" mass="11199">MNEVLIGAFAHLEAMNWEMFRISRLFHLTTDIKGMMSLLGCPRMFQKSAKLKVKALLEWRNASRDDKERTPRTTAFRDMISLPVIQDTPDLIKDLF</sequence>
<protein>
    <submittedName>
        <fullName evidence="1">Uncharacterized protein</fullName>
    </submittedName>
</protein>
<evidence type="ECO:0000313" key="2">
    <source>
        <dbReference type="Proteomes" id="UP000321570"/>
    </source>
</evidence>
<keyword evidence="2" id="KW-1185">Reference proteome</keyword>